<feature type="region of interest" description="Disordered" evidence="1">
    <location>
        <begin position="502"/>
        <end position="522"/>
    </location>
</feature>
<dbReference type="Pfam" id="PF00350">
    <property type="entry name" value="Dynamin_N"/>
    <property type="match status" value="1"/>
</dbReference>
<accession>A0A2V1DN82</accession>
<dbReference type="Gene3D" id="3.40.50.300">
    <property type="entry name" value="P-loop containing nucleotide triphosphate hydrolases"/>
    <property type="match status" value="1"/>
</dbReference>
<feature type="compositionally biased region" description="Polar residues" evidence="1">
    <location>
        <begin position="1294"/>
        <end position="1308"/>
    </location>
</feature>
<evidence type="ECO:0000259" key="3">
    <source>
        <dbReference type="Pfam" id="PF24564"/>
    </source>
</evidence>
<feature type="domain" description="Dynamin N-terminal" evidence="2">
    <location>
        <begin position="350"/>
        <end position="596"/>
    </location>
</feature>
<dbReference type="EMBL" id="KZ805407">
    <property type="protein sequence ID" value="PVH98719.1"/>
    <property type="molecule type" value="Genomic_DNA"/>
</dbReference>
<feature type="compositionally biased region" description="Acidic residues" evidence="1">
    <location>
        <begin position="737"/>
        <end position="752"/>
    </location>
</feature>
<feature type="compositionally biased region" description="Basic and acidic residues" evidence="1">
    <location>
        <begin position="502"/>
        <end position="521"/>
    </location>
</feature>
<proteinExistence type="predicted"/>
<dbReference type="STRING" id="97972.A0A2V1DN82"/>
<evidence type="ECO:0000259" key="2">
    <source>
        <dbReference type="Pfam" id="PF00350"/>
    </source>
</evidence>
<evidence type="ECO:0000313" key="5">
    <source>
        <dbReference type="Proteomes" id="UP000244855"/>
    </source>
</evidence>
<feature type="region of interest" description="Disordered" evidence="1">
    <location>
        <begin position="191"/>
        <end position="274"/>
    </location>
</feature>
<dbReference type="Pfam" id="PF24564">
    <property type="entry name" value="DUF7605"/>
    <property type="match status" value="1"/>
</dbReference>
<dbReference type="InterPro" id="IPR027417">
    <property type="entry name" value="P-loop_NTPase"/>
</dbReference>
<feature type="compositionally biased region" description="Polar residues" evidence="1">
    <location>
        <begin position="141"/>
        <end position="152"/>
    </location>
</feature>
<organism evidence="4 5">
    <name type="scientific">Periconia macrospinosa</name>
    <dbReference type="NCBI Taxonomy" id="97972"/>
    <lineage>
        <taxon>Eukaryota</taxon>
        <taxon>Fungi</taxon>
        <taxon>Dikarya</taxon>
        <taxon>Ascomycota</taxon>
        <taxon>Pezizomycotina</taxon>
        <taxon>Dothideomycetes</taxon>
        <taxon>Pleosporomycetidae</taxon>
        <taxon>Pleosporales</taxon>
        <taxon>Massarineae</taxon>
        <taxon>Periconiaceae</taxon>
        <taxon>Periconia</taxon>
    </lineage>
</organism>
<feature type="domain" description="DUF7605" evidence="3">
    <location>
        <begin position="1020"/>
        <end position="1179"/>
    </location>
</feature>
<dbReference type="PANTHER" id="PTHR36681:SF3">
    <property type="entry name" value="NUCLEAR GTPASE, GERMINAL CENTER-ASSOCIATED, TANDEM DUPLICATE 3"/>
    <property type="match status" value="1"/>
</dbReference>
<dbReference type="OrthoDB" id="3598281at2759"/>
<evidence type="ECO:0000256" key="1">
    <source>
        <dbReference type="SAM" id="MobiDB-lite"/>
    </source>
</evidence>
<dbReference type="SUPFAM" id="SSF52540">
    <property type="entry name" value="P-loop containing nucleoside triphosphate hydrolases"/>
    <property type="match status" value="1"/>
</dbReference>
<dbReference type="PANTHER" id="PTHR36681">
    <property type="entry name" value="NUCLEAR GTPASE, GERMINAL CENTER-ASSOCIATED, TANDEM DUPLICATE 3"/>
    <property type="match status" value="1"/>
</dbReference>
<feature type="region of interest" description="Disordered" evidence="1">
    <location>
        <begin position="136"/>
        <end position="161"/>
    </location>
</feature>
<feature type="compositionally biased region" description="Basic residues" evidence="1">
    <location>
        <begin position="704"/>
        <end position="721"/>
    </location>
</feature>
<dbReference type="InterPro" id="IPR056024">
    <property type="entry name" value="DUF7605"/>
</dbReference>
<name>A0A2V1DN82_9PLEO</name>
<evidence type="ECO:0000313" key="4">
    <source>
        <dbReference type="EMBL" id="PVH98719.1"/>
    </source>
</evidence>
<feature type="region of interest" description="Disordered" evidence="1">
    <location>
        <begin position="1291"/>
        <end position="1314"/>
    </location>
</feature>
<dbReference type="InterPro" id="IPR045063">
    <property type="entry name" value="Dynamin_N"/>
</dbReference>
<feature type="region of interest" description="Disordered" evidence="1">
    <location>
        <begin position="695"/>
        <end position="765"/>
    </location>
</feature>
<feature type="compositionally biased region" description="Polar residues" evidence="1">
    <location>
        <begin position="200"/>
        <end position="211"/>
    </location>
</feature>
<sequence length="1314" mass="147028">MDWDEIHTQTKAITASFDLPPKRYLVGIIIIDSPLQDLSDGHFVWVKAHSKITAKRLAEVYMQKQNLDTEIDLQFQNRLLPLDAVCKNLDQYGDRLIVLRAVRKESNHALNPESASPKAFESPAIFSGDTAEMFEHKPEGTSASKNQDSSPILPQRKNNERRFPWEDQPFSWLDQRNALHSAVYNMSTPSSYNSPYTTSAPAHNPNSSHPANETLDGCAEQSKPLPPVKSEKWSPPPFLNSDAESGGEEGRPSPILKAEGTASPEPETPFDPSQVFTRELSQEAEEGMVIMDSEKPEILEASVEKALEVLTSLKNTFTRHAASSTDAVTWIEAITKLEDQAERERARTVIGVVGNTGAGKSSVINALLDEERLVPTNCMRACTAVVTSISNNTDPTSKYRAEVQFIELADWEKELRILMNEFLSEQGTLSSETRDPNSDAGIAWAKFRAVYPMIPKDMLSDWTIEKLMREKTVLDCLGTTKHLSSAFPDRFYKQLQKYVDSKEKPTGKKDKKDKEKKDKTKNASPAIEYWPLIKEVRIYTKAKALETGAVVVDLPGVHDSNAARAAVAERYMKQCTGLWIVAPITRAVDDKAAKNLLGDTFKRQLKYDGTYSNVTFICSKTDDISITEATDSLDLHNEISTLEEKENGYRRELKGIKQKIGQLKESIAVYKEVMDSCDLELETWEDLKDGAEKGKTVFAPSTKRSSKRKGHRMNKGSSKRRHTDDSDAEYTSSGDDNSTDDSDTESESDDEGINAPTAPLTLDDIKQKIDELRQSKKKARQEKAVTARQIPDLKEMGRKLEEQIDEVQGEMTALCIAGRNAYSKGAIQQDFAAGIRELDMENAEEEDEVNFNPDEDRRDYDKVARSLPVFCVSSRAYQKMSGRLQKDARVPCFVKPEETEVPQLQDHCKQLTVAVRIQSARKFLLSFLSQLSTFAIWASSDGAGSNMTDDDRSKQAKHLQRRLDELETGFENAVTACVQTMKKELRSQIFDQYPKLIDEAIRVAPEIAHKWGYKHEGGLLYMTYKAVCRRAGVYHSPAAGHRDFNGELTDPIIKPLASGWERAFQNRLPKALTEYTNASCIVLHKFHETIETHAHQNGTNLATLSLLQGSINSHAQMLQDNINQYLDHVTQAQREASREFVPTITMFMEHAYDLCTAEAGPGSYMRMKGHMTMHVEKERSKMFTAASEAVEKALNEMCKTLEEKLSNNADEIFASVRAAYMHALSGAPAPSQNMTSKVDGAQDDDDDDDDVGTEVGGNEEINGTLHVQDDDVEEDSMQRFRNHVAGYLGVSREATPSSPGASTFTRDTSMFWPA</sequence>
<protein>
    <recommendedName>
        <fullName evidence="6">Nuclear GTPase SLIP-GC</fullName>
    </recommendedName>
</protein>
<gene>
    <name evidence="4" type="ORF">DM02DRAFT_719195</name>
</gene>
<keyword evidence="5" id="KW-1185">Reference proteome</keyword>
<evidence type="ECO:0008006" key="6">
    <source>
        <dbReference type="Google" id="ProtNLM"/>
    </source>
</evidence>
<feature type="region of interest" description="Disordered" evidence="1">
    <location>
        <begin position="1226"/>
        <end position="1264"/>
    </location>
</feature>
<feature type="compositionally biased region" description="Acidic residues" evidence="1">
    <location>
        <begin position="1241"/>
        <end position="1252"/>
    </location>
</feature>
<reference evidence="4 5" key="1">
    <citation type="journal article" date="2018" name="Sci. Rep.">
        <title>Comparative genomics provides insights into the lifestyle and reveals functional heterogeneity of dark septate endophytic fungi.</title>
        <authorList>
            <person name="Knapp D.G."/>
            <person name="Nemeth J.B."/>
            <person name="Barry K."/>
            <person name="Hainaut M."/>
            <person name="Henrissat B."/>
            <person name="Johnson J."/>
            <person name="Kuo A."/>
            <person name="Lim J.H.P."/>
            <person name="Lipzen A."/>
            <person name="Nolan M."/>
            <person name="Ohm R.A."/>
            <person name="Tamas L."/>
            <person name="Grigoriev I.V."/>
            <person name="Spatafora J.W."/>
            <person name="Nagy L.G."/>
            <person name="Kovacs G.M."/>
        </authorList>
    </citation>
    <scope>NUCLEOTIDE SEQUENCE [LARGE SCALE GENOMIC DNA]</scope>
    <source>
        <strain evidence="4 5">DSE2036</strain>
    </source>
</reference>
<dbReference type="Proteomes" id="UP000244855">
    <property type="component" value="Unassembled WGS sequence"/>
</dbReference>